<protein>
    <submittedName>
        <fullName evidence="2">Polysaccharide pyruvyl transferase family protein</fullName>
    </submittedName>
</protein>
<organism evidence="2 3">
    <name type="scientific">Echinicola arenosa</name>
    <dbReference type="NCBI Taxonomy" id="2774144"/>
    <lineage>
        <taxon>Bacteria</taxon>
        <taxon>Pseudomonadati</taxon>
        <taxon>Bacteroidota</taxon>
        <taxon>Cytophagia</taxon>
        <taxon>Cytophagales</taxon>
        <taxon>Cyclobacteriaceae</taxon>
        <taxon>Echinicola</taxon>
    </lineage>
</organism>
<accession>A0ABR9ANW9</accession>
<evidence type="ECO:0000313" key="2">
    <source>
        <dbReference type="EMBL" id="MBD8490483.1"/>
    </source>
</evidence>
<keyword evidence="3" id="KW-1185">Reference proteome</keyword>
<dbReference type="PANTHER" id="PTHR36836:SF1">
    <property type="entry name" value="COLANIC ACID BIOSYNTHESIS PROTEIN WCAK"/>
    <property type="match status" value="1"/>
</dbReference>
<comment type="caution">
    <text evidence="2">The sequence shown here is derived from an EMBL/GenBank/DDBJ whole genome shotgun (WGS) entry which is preliminary data.</text>
</comment>
<reference evidence="2 3" key="1">
    <citation type="submission" date="2020-09" db="EMBL/GenBank/DDBJ databases">
        <title>Echinicola sp. CAU 1574 isolated from sand of Sido Beach.</title>
        <authorList>
            <person name="Kim W."/>
        </authorList>
    </citation>
    <scope>NUCLEOTIDE SEQUENCE [LARGE SCALE GENOMIC DNA]</scope>
    <source>
        <strain evidence="2 3">CAU 1574</strain>
    </source>
</reference>
<dbReference type="Pfam" id="PF04230">
    <property type="entry name" value="PS_pyruv_trans"/>
    <property type="match status" value="1"/>
</dbReference>
<keyword evidence="2" id="KW-0808">Transferase</keyword>
<dbReference type="InterPro" id="IPR007345">
    <property type="entry name" value="Polysacch_pyruvyl_Trfase"/>
</dbReference>
<proteinExistence type="predicted"/>
<sequence length="404" mass="45304">MTKKILITHIATTLNYGSAMMAINLISRIKPFLNDTEIYCECDNYNLDRIKKGTQLEDIKPFESQHSRDISIGQKFKKYILGKDPSISSITDHFDMMIILGGDDLSETYKKGAILRGSIYHSINKKCRVILAGQSFGPFSGTTKLITKRLYKNIPIITRDDNSFEFSKGLGIKDVIKSRDLALLALPNQGQFGEIIEQLPTEGKEYITLVPSGLWSKYTSDQRGYTETWIGIINLVKQKFPKHMIILLGHVLGPPKSDDRVSINKILQGLSKQESQNVVPITNELQPAEARQILGGSKLVITGRMHAAVSTFFMRKPAISLAYSEKYSGVIGRGLDLADLIIESRNRNWGKNSEIIDEIDAKVDYILNSYGGLVKKIDQKVDECSKMVEDQINFILKEINALPA</sequence>
<dbReference type="EMBL" id="JACYTQ010000007">
    <property type="protein sequence ID" value="MBD8490483.1"/>
    <property type="molecule type" value="Genomic_DNA"/>
</dbReference>
<evidence type="ECO:0000259" key="1">
    <source>
        <dbReference type="Pfam" id="PF04230"/>
    </source>
</evidence>
<evidence type="ECO:0000313" key="3">
    <source>
        <dbReference type="Proteomes" id="UP000647133"/>
    </source>
</evidence>
<dbReference type="RefSeq" id="WP_192011364.1">
    <property type="nucleotide sequence ID" value="NZ_JACYTQ010000007.1"/>
</dbReference>
<dbReference type="PANTHER" id="PTHR36836">
    <property type="entry name" value="COLANIC ACID BIOSYNTHESIS PROTEIN WCAK"/>
    <property type="match status" value="1"/>
</dbReference>
<dbReference type="Proteomes" id="UP000647133">
    <property type="component" value="Unassembled WGS sequence"/>
</dbReference>
<feature type="domain" description="Polysaccharide pyruvyl transferase" evidence="1">
    <location>
        <begin position="15"/>
        <end position="324"/>
    </location>
</feature>
<dbReference type="GO" id="GO:0016740">
    <property type="term" value="F:transferase activity"/>
    <property type="evidence" value="ECO:0007669"/>
    <property type="project" value="UniProtKB-KW"/>
</dbReference>
<gene>
    <name evidence="2" type="ORF">IFO69_17155</name>
</gene>
<name>A0ABR9ANW9_9BACT</name>